<dbReference type="InterPro" id="IPR050531">
    <property type="entry name" value="SdhE_FAD_assembly_factor"/>
</dbReference>
<evidence type="ECO:0000256" key="1">
    <source>
        <dbReference type="ARBA" id="ARBA00004496"/>
    </source>
</evidence>
<proteinExistence type="inferred from homology"/>
<comment type="subcellular location">
    <subcellularLocation>
        <location evidence="1">Cytoplasm</location>
    </subcellularLocation>
</comment>
<dbReference type="KEGG" id="pphe:PP2015_1962"/>
<organism evidence="6 7">
    <name type="scientific">Pseudoalteromonas phenolica</name>
    <dbReference type="NCBI Taxonomy" id="161398"/>
    <lineage>
        <taxon>Bacteria</taxon>
        <taxon>Pseudomonadati</taxon>
        <taxon>Pseudomonadota</taxon>
        <taxon>Gammaproteobacteria</taxon>
        <taxon>Alteromonadales</taxon>
        <taxon>Pseudoalteromonadaceae</taxon>
        <taxon>Pseudoalteromonas</taxon>
    </lineage>
</organism>
<dbReference type="STRING" id="161398.PP2015_1962"/>
<dbReference type="EMBL" id="CP013187">
    <property type="protein sequence ID" value="ALO42461.1"/>
    <property type="molecule type" value="Genomic_DNA"/>
</dbReference>
<keyword evidence="5" id="KW-0143">Chaperone</keyword>
<evidence type="ECO:0000256" key="4">
    <source>
        <dbReference type="ARBA" id="ARBA00022490"/>
    </source>
</evidence>
<dbReference type="AlphaFoldDB" id="A0A0S2K2I5"/>
<dbReference type="PANTHER" id="PTHR39585:SF1">
    <property type="entry name" value="FAD ASSEMBLY FACTOR SDHE"/>
    <property type="match status" value="1"/>
</dbReference>
<dbReference type="Gene3D" id="1.10.150.250">
    <property type="entry name" value="Flavinator of succinate dehydrogenase"/>
    <property type="match status" value="1"/>
</dbReference>
<evidence type="ECO:0000313" key="6">
    <source>
        <dbReference type="EMBL" id="ALO42461.1"/>
    </source>
</evidence>
<dbReference type="InterPro" id="IPR036714">
    <property type="entry name" value="SDH_sf"/>
</dbReference>
<name>A0A0S2K2I5_9GAMM</name>
<dbReference type="Pfam" id="PF03937">
    <property type="entry name" value="Sdh5"/>
    <property type="match status" value="1"/>
</dbReference>
<dbReference type="PANTHER" id="PTHR39585">
    <property type="entry name" value="FAD ASSEMBLY FACTOR SDHE"/>
    <property type="match status" value="1"/>
</dbReference>
<dbReference type="SUPFAM" id="SSF109910">
    <property type="entry name" value="YgfY-like"/>
    <property type="match status" value="1"/>
</dbReference>
<accession>A0A0S2K2I5</accession>
<keyword evidence="4" id="KW-0963">Cytoplasm</keyword>
<evidence type="ECO:0000256" key="3">
    <source>
        <dbReference type="ARBA" id="ARBA00019418"/>
    </source>
</evidence>
<gene>
    <name evidence="6" type="ORF">PP2015_1962</name>
</gene>
<dbReference type="InterPro" id="IPR005631">
    <property type="entry name" value="SDH"/>
</dbReference>
<dbReference type="GO" id="GO:0005737">
    <property type="term" value="C:cytoplasm"/>
    <property type="evidence" value="ECO:0007669"/>
    <property type="project" value="UniProtKB-SubCell"/>
</dbReference>
<protein>
    <recommendedName>
        <fullName evidence="3">FAD assembly factor SdhE</fullName>
    </recommendedName>
</protein>
<reference evidence="6 7" key="1">
    <citation type="submission" date="2015-11" db="EMBL/GenBank/DDBJ databases">
        <authorList>
            <person name="Zhang Y."/>
            <person name="Guo Z."/>
        </authorList>
    </citation>
    <scope>NUCLEOTIDE SEQUENCE [LARGE SCALE GENOMIC DNA]</scope>
    <source>
        <strain evidence="6 7">KCTC 12086</strain>
    </source>
</reference>
<evidence type="ECO:0000313" key="7">
    <source>
        <dbReference type="Proteomes" id="UP000061457"/>
    </source>
</evidence>
<sequence length="83" mass="9755">MTQLFPKSRLKWACRRGMLELDVLLGPFVDEAFDELPESDKLTFQRLLEVEDPDLFAWFMGHEKCPDPELNKMVQFILGRVKV</sequence>
<comment type="similarity">
    <text evidence="2">Belongs to the SdhE FAD assembly factor family.</text>
</comment>
<dbReference type="GO" id="GO:0006105">
    <property type="term" value="P:succinate metabolic process"/>
    <property type="evidence" value="ECO:0007669"/>
    <property type="project" value="TreeGrafter"/>
</dbReference>
<keyword evidence="7" id="KW-1185">Reference proteome</keyword>
<dbReference type="Proteomes" id="UP000061457">
    <property type="component" value="Chromosome I"/>
</dbReference>
<evidence type="ECO:0000256" key="2">
    <source>
        <dbReference type="ARBA" id="ARBA00008571"/>
    </source>
</evidence>
<dbReference type="OrthoDB" id="9180899at2"/>
<dbReference type="PATRIC" id="fig|161398.10.peg.1991"/>
<evidence type="ECO:0000256" key="5">
    <source>
        <dbReference type="ARBA" id="ARBA00023186"/>
    </source>
</evidence>
<dbReference type="RefSeq" id="WP_058030120.1">
    <property type="nucleotide sequence ID" value="NZ_CP013187.1"/>
</dbReference>